<dbReference type="GO" id="GO:0005975">
    <property type="term" value="P:carbohydrate metabolic process"/>
    <property type="evidence" value="ECO:0007669"/>
    <property type="project" value="InterPro"/>
</dbReference>
<evidence type="ECO:0000313" key="1">
    <source>
        <dbReference type="EMBL" id="SDZ97966.1"/>
    </source>
</evidence>
<reference evidence="1 2" key="1">
    <citation type="submission" date="2016-10" db="EMBL/GenBank/DDBJ databases">
        <authorList>
            <person name="de Groot N.N."/>
        </authorList>
    </citation>
    <scope>NUCLEOTIDE SEQUENCE [LARGE SCALE GENOMIC DNA]</scope>
    <source>
        <strain evidence="1 2">DSM 2872</strain>
    </source>
</reference>
<dbReference type="PROSITE" id="PS51257">
    <property type="entry name" value="PROKAR_LIPOPROTEIN"/>
    <property type="match status" value="1"/>
</dbReference>
<evidence type="ECO:0000313" key="2">
    <source>
        <dbReference type="Proteomes" id="UP000183469"/>
    </source>
</evidence>
<dbReference type="AlphaFoldDB" id="A0A1H3XF33"/>
<name>A0A1H3XF33_SELRU</name>
<dbReference type="Pfam" id="PF09960">
    <property type="entry name" value="DUF2194"/>
    <property type="match status" value="1"/>
</dbReference>
<protein>
    <recommendedName>
        <fullName evidence="3">DUF2194 domain-containing protein</fullName>
    </recommendedName>
</protein>
<gene>
    <name evidence="1" type="ORF">SAMN05660648_01473</name>
</gene>
<organism evidence="1 2">
    <name type="scientific">Selenomonas ruminantium</name>
    <dbReference type="NCBI Taxonomy" id="971"/>
    <lineage>
        <taxon>Bacteria</taxon>
        <taxon>Bacillati</taxon>
        <taxon>Bacillota</taxon>
        <taxon>Negativicutes</taxon>
        <taxon>Selenomonadales</taxon>
        <taxon>Selenomonadaceae</taxon>
        <taxon>Selenomonas</taxon>
    </lineage>
</organism>
<dbReference type="InterPro" id="IPR011330">
    <property type="entry name" value="Glyco_hydro/deAcase_b/a-brl"/>
</dbReference>
<dbReference type="RefSeq" id="WP_074671853.1">
    <property type="nucleotide sequence ID" value="NZ_FNQG01000005.1"/>
</dbReference>
<evidence type="ECO:0008006" key="3">
    <source>
        <dbReference type="Google" id="ProtNLM"/>
    </source>
</evidence>
<sequence>MDKRGIAGVIVLVILLGCFFQFSRMDGFLKLDYFRNLNFVPQNILQGTHTQGEKEKYLILYDPRDVPSVFANRRLAWLLEQQKKEAVSCSIYGDTAVDASYRGVLLAASNWNKTVVLPKLADYAAQGGTVAFMMHPEVEAGVGVPDICQEMAGFAVAGGQKSVLGIQLNTDFLFAGKGFSFGEGTQYHTDTLSVTLQDGDVVHITALDGSPLLWEHAYGQGKCLFYNGAVRDDKTNIGVLTAMLAHCGEDSIYPVVGTKLFFIDDFPAPVPEGNFDKIYDELHVNTADFFRHIWWPFMRECADKYSLKYTGLIIESYGDQVKGPFVPTQGRQARDNLIVYGRELLDMGGELGLHGYNHQSLAPAGYNQDELDYVPWASKEDMVESLQELRRYIKSAYPDYDFQSYVPPSDILSPEGHEAVKEVFPELKVYSSLFDGLYSERGYYQDFARNEDGTYEIPRFTSGYAPDRQNMWENISVINYIGVFSHFVHPDELFYEESKDLTWAMMVQGFHNFLAEINDRFGWLRPVTDSECVAYFADYLDMDYRVTREQDKLILNCWNYHYPLRFVLRSSKEIAEVTGGSARKIGDDAYMIETEKPETIIQWKEKAK</sequence>
<proteinExistence type="predicted"/>
<dbReference type="EMBL" id="FNQG01000005">
    <property type="protein sequence ID" value="SDZ97966.1"/>
    <property type="molecule type" value="Genomic_DNA"/>
</dbReference>
<dbReference type="Gene3D" id="3.20.20.370">
    <property type="entry name" value="Glycoside hydrolase/deacetylase"/>
    <property type="match status" value="1"/>
</dbReference>
<dbReference type="CDD" id="cd10924">
    <property type="entry name" value="CE4_COG4878"/>
    <property type="match status" value="1"/>
</dbReference>
<dbReference type="SUPFAM" id="SSF88713">
    <property type="entry name" value="Glycoside hydrolase/deacetylase"/>
    <property type="match status" value="1"/>
</dbReference>
<accession>A0A1H3XF33</accession>
<dbReference type="InterPro" id="IPR018695">
    <property type="entry name" value="DUF2194"/>
</dbReference>
<dbReference type="Proteomes" id="UP000183469">
    <property type="component" value="Unassembled WGS sequence"/>
</dbReference>
<dbReference type="OrthoDB" id="9761886at2"/>